<comment type="caution">
    <text evidence="2">The sequence shown here is derived from an EMBL/GenBank/DDBJ whole genome shotgun (WGS) entry which is preliminary data.</text>
</comment>
<name>A0A2W5AWC7_9SPHN</name>
<feature type="coiled-coil region" evidence="1">
    <location>
        <begin position="33"/>
        <end position="60"/>
    </location>
</feature>
<dbReference type="EMBL" id="QFMX01000005">
    <property type="protein sequence ID" value="PZO74751.1"/>
    <property type="molecule type" value="Genomic_DNA"/>
</dbReference>
<accession>A0A2W5AWC7</accession>
<evidence type="ECO:0000313" key="2">
    <source>
        <dbReference type="EMBL" id="PZO74751.1"/>
    </source>
</evidence>
<gene>
    <name evidence="2" type="ORF">DI640_05610</name>
</gene>
<evidence type="ECO:0000256" key="1">
    <source>
        <dbReference type="SAM" id="Coils"/>
    </source>
</evidence>
<protein>
    <submittedName>
        <fullName evidence="2">Uncharacterized protein</fullName>
    </submittedName>
</protein>
<evidence type="ECO:0000313" key="3">
    <source>
        <dbReference type="Proteomes" id="UP000249555"/>
    </source>
</evidence>
<organism evidence="2 3">
    <name type="scientific">Sphingomonas taxi</name>
    <dbReference type="NCBI Taxonomy" id="1549858"/>
    <lineage>
        <taxon>Bacteria</taxon>
        <taxon>Pseudomonadati</taxon>
        <taxon>Pseudomonadota</taxon>
        <taxon>Alphaproteobacteria</taxon>
        <taxon>Sphingomonadales</taxon>
        <taxon>Sphingomonadaceae</taxon>
        <taxon>Sphingomonas</taxon>
    </lineage>
</organism>
<dbReference type="AlphaFoldDB" id="A0A2W5AWC7"/>
<dbReference type="Proteomes" id="UP000249555">
    <property type="component" value="Unassembled WGS sequence"/>
</dbReference>
<keyword evidence="1" id="KW-0175">Coiled coil</keyword>
<sequence>MFGTFATLMIQAFGRRKARIAVKAANLDAERSIKLLDSENERRTGQIDRLQERIQILERITTDPAERTAREIEALRLQPN</sequence>
<proteinExistence type="predicted"/>
<reference evidence="2 3" key="1">
    <citation type="submission" date="2017-08" db="EMBL/GenBank/DDBJ databases">
        <title>Infants hospitalized years apart are colonized by the same room-sourced microbial strains.</title>
        <authorList>
            <person name="Brooks B."/>
            <person name="Olm M.R."/>
            <person name="Firek B.A."/>
            <person name="Baker R."/>
            <person name="Thomas B.C."/>
            <person name="Morowitz M.J."/>
            <person name="Banfield J.F."/>
        </authorList>
    </citation>
    <scope>NUCLEOTIDE SEQUENCE [LARGE SCALE GENOMIC DNA]</scope>
    <source>
        <strain evidence="2">S2_018_000_R3_119</strain>
    </source>
</reference>